<feature type="chain" id="PRO_5005891104" evidence="1">
    <location>
        <begin position="19"/>
        <end position="420"/>
    </location>
</feature>
<evidence type="ECO:0000313" key="2">
    <source>
        <dbReference type="Proteomes" id="UP000038045"/>
    </source>
</evidence>
<sequence length="420" mass="45150">MNFLTNLLFISSITITLSAPFTGRDAGCDNYYTIFAMDASVDGSSHIDIQTNLIIAFSNAAKEQGLNSLITVSGVTGEAITNGGVGVPAGNNDVLLSQIVQAGQRKIDAEVVTFEHLIYNISSTDKVIINQKTNPNAAVIVLLSSYTVNMKGTRTAAAYLEKNTTIPVLAVTLGDRYNLNATYMFAGQERIYNFDINRPTDFTEAINWILQSTCASSIPSTTPTPPVNSTECTNAERVCNIGIAVDGSSDALTPTIFNEQITALSDRIAKVISYMPHTAFFEYSATTNNGTGFEGMLSPAHFGSILRTYTQSPGSNITLAMEKLLILSTKRIDTAPFSSFLFVSSTTPEEVQSAIGLSAKLKAAGSFNIILLGDKIQIKDVGPLNPTSIMKPSMNNLDSDFLASHFKSSLKCSWEIDTCT</sequence>
<protein>
    <submittedName>
        <fullName evidence="3">VWFA domain-containing protein</fullName>
    </submittedName>
</protein>
<keyword evidence="2" id="KW-1185">Reference proteome</keyword>
<accession>A0A0N4Z560</accession>
<name>A0A0N4Z560_PARTI</name>
<keyword evidence="1" id="KW-0732">Signal</keyword>
<evidence type="ECO:0000256" key="1">
    <source>
        <dbReference type="SAM" id="SignalP"/>
    </source>
</evidence>
<evidence type="ECO:0000313" key="3">
    <source>
        <dbReference type="WBParaSite" id="PTRK_0000216500.1"/>
    </source>
</evidence>
<feature type="signal peptide" evidence="1">
    <location>
        <begin position="1"/>
        <end position="18"/>
    </location>
</feature>
<dbReference type="WBParaSite" id="PTRK_0000216500.1">
    <property type="protein sequence ID" value="PTRK_0000216500.1"/>
    <property type="gene ID" value="PTRK_0000216500"/>
</dbReference>
<reference evidence="3" key="1">
    <citation type="submission" date="2017-02" db="UniProtKB">
        <authorList>
            <consortium name="WormBaseParasite"/>
        </authorList>
    </citation>
    <scope>IDENTIFICATION</scope>
</reference>
<dbReference type="Proteomes" id="UP000038045">
    <property type="component" value="Unplaced"/>
</dbReference>
<organism evidence="2 3">
    <name type="scientific">Parastrongyloides trichosuri</name>
    <name type="common">Possum-specific nematode worm</name>
    <dbReference type="NCBI Taxonomy" id="131310"/>
    <lineage>
        <taxon>Eukaryota</taxon>
        <taxon>Metazoa</taxon>
        <taxon>Ecdysozoa</taxon>
        <taxon>Nematoda</taxon>
        <taxon>Chromadorea</taxon>
        <taxon>Rhabditida</taxon>
        <taxon>Tylenchina</taxon>
        <taxon>Panagrolaimomorpha</taxon>
        <taxon>Strongyloidoidea</taxon>
        <taxon>Strongyloididae</taxon>
        <taxon>Parastrongyloides</taxon>
    </lineage>
</organism>
<dbReference type="AlphaFoldDB" id="A0A0N4Z560"/>
<proteinExistence type="predicted"/>